<dbReference type="InterPro" id="IPR025591">
    <property type="entry name" value="RloB"/>
</dbReference>
<sequence>MLLKRSSARGSDYSKKIDPIIMHVAYEGKEDEKEYFEGLSSILLKRYRKMVQLVPVRKSSTKSTPQQVKDDLVTHLSNNKINLKKTTSHLGFIVIDKDHFFSGTHSRSTWKVITECKQRGISVLCSNPCFEIWLLCHYLDLTTKDQLYIETALANKKVGRNSKTFLKSEFSKLRNGSNIFSVLENIQTAYENENKLKGLSQEPDKLPPDDLMSNVGKIVKVLLDNGIPLGKK</sequence>
<gene>
    <name evidence="1" type="ORF">DLR72_07675</name>
</gene>
<dbReference type="Proteomes" id="UP000252199">
    <property type="component" value="Unassembled WGS sequence"/>
</dbReference>
<dbReference type="RefSeq" id="WP_113610445.1">
    <property type="nucleotide sequence ID" value="NZ_CAWQMY010000111.1"/>
</dbReference>
<dbReference type="EMBL" id="QKKU01000047">
    <property type="protein sequence ID" value="RBM68685.1"/>
    <property type="molecule type" value="Genomic_DNA"/>
</dbReference>
<accession>A0ABD7FWD1</accession>
<evidence type="ECO:0000313" key="1">
    <source>
        <dbReference type="EMBL" id="RBM68685.1"/>
    </source>
</evidence>
<evidence type="ECO:0008006" key="3">
    <source>
        <dbReference type="Google" id="ProtNLM"/>
    </source>
</evidence>
<protein>
    <recommendedName>
        <fullName evidence="3">RloB domain-containing protein</fullName>
    </recommendedName>
</protein>
<dbReference type="AlphaFoldDB" id="A0ABD7FWD1"/>
<evidence type="ECO:0000313" key="2">
    <source>
        <dbReference type="Proteomes" id="UP000252199"/>
    </source>
</evidence>
<organism evidence="1 2">
    <name type="scientific">Vibrio paracholerae</name>
    <dbReference type="NCBI Taxonomy" id="650003"/>
    <lineage>
        <taxon>Bacteria</taxon>
        <taxon>Pseudomonadati</taxon>
        <taxon>Pseudomonadota</taxon>
        <taxon>Gammaproteobacteria</taxon>
        <taxon>Vibrionales</taxon>
        <taxon>Vibrionaceae</taxon>
        <taxon>Vibrio</taxon>
    </lineage>
</organism>
<proteinExistence type="predicted"/>
<reference evidence="1 2" key="1">
    <citation type="submission" date="2018-06" db="EMBL/GenBank/DDBJ databases">
        <title>Draft genome sequences of nine Vibrio sp. clinical isolates from across the United States representing the closest known relative of Vibrio cholerae.</title>
        <authorList>
            <person name="Islam M.T."/>
            <person name="Liang K."/>
            <person name="Im M.S."/>
            <person name="Winkjer J."/>
            <person name="Busby S."/>
            <person name="Batra D."/>
            <person name="Rowe L."/>
            <person name="Tarr C.L."/>
            <person name="Boucher Y."/>
        </authorList>
    </citation>
    <scope>NUCLEOTIDE SEQUENCE [LARGE SCALE GENOMIC DNA]</scope>
    <source>
        <strain evidence="1 2">2017V-1110</strain>
    </source>
</reference>
<comment type="caution">
    <text evidence="1">The sequence shown here is derived from an EMBL/GenBank/DDBJ whole genome shotgun (WGS) entry which is preliminary data.</text>
</comment>
<dbReference type="Pfam" id="PF13707">
    <property type="entry name" value="RloB"/>
    <property type="match status" value="1"/>
</dbReference>
<name>A0ABD7FWD1_9VIBR</name>